<accession>A0A9W3PC76</accession>
<name>A0A9W3PC76_BURCE</name>
<keyword evidence="1" id="KW-0812">Transmembrane</keyword>
<keyword evidence="1" id="KW-1133">Transmembrane helix</keyword>
<feature type="transmembrane region" description="Helical" evidence="1">
    <location>
        <begin position="40"/>
        <end position="65"/>
    </location>
</feature>
<keyword evidence="1" id="KW-0472">Membrane</keyword>
<proteinExistence type="predicted"/>
<evidence type="ECO:0000313" key="3">
    <source>
        <dbReference type="Proteomes" id="UP000032866"/>
    </source>
</evidence>
<reference evidence="2 3" key="1">
    <citation type="journal article" date="2012" name="J. Bacteriol.">
        <title>Complete Genome Sequence of Burkholderia sp. Strain GG4, a Betaproteobacterium That Reduces 3-Oxo-N-Acylhomoserine Lactones and Produces Different N-Acylhomoserine Lactones.</title>
        <authorList>
            <person name="Hong K.W."/>
            <person name="Koh C.L."/>
            <person name="Sam C.K."/>
            <person name="Yin W.F."/>
            <person name="Chan K.G."/>
        </authorList>
    </citation>
    <scope>NUCLEOTIDE SEQUENCE [LARGE SCALE GENOMIC DNA]</scope>
    <source>
        <strain evidence="2 3">GG4</strain>
    </source>
</reference>
<dbReference type="Proteomes" id="UP000032866">
    <property type="component" value="Chromosome 2"/>
</dbReference>
<protein>
    <submittedName>
        <fullName evidence="2">Uncharacterized protein</fullName>
    </submittedName>
</protein>
<evidence type="ECO:0000256" key="1">
    <source>
        <dbReference type="SAM" id="Phobius"/>
    </source>
</evidence>
<dbReference type="KEGG" id="bct:GEM_4959"/>
<dbReference type="EMBL" id="CP003775">
    <property type="protein sequence ID" value="AFQ51346.1"/>
    <property type="molecule type" value="Genomic_DNA"/>
</dbReference>
<evidence type="ECO:0000313" key="2">
    <source>
        <dbReference type="EMBL" id="AFQ51346.1"/>
    </source>
</evidence>
<sequence length="67" mass="7385">MGSLKQLATELTRRWIAWAAPPHDPAAPGKLARQRATFACGLYAASLLLFALFCCLLHLLFAVIFQL</sequence>
<dbReference type="RefSeq" id="WP_014900104.1">
    <property type="nucleotide sequence ID" value="NC_018514.1"/>
</dbReference>
<organism evidence="2 3">
    <name type="scientific">Burkholderia cepacia GG4</name>
    <dbReference type="NCBI Taxonomy" id="1009846"/>
    <lineage>
        <taxon>Bacteria</taxon>
        <taxon>Pseudomonadati</taxon>
        <taxon>Pseudomonadota</taxon>
        <taxon>Betaproteobacteria</taxon>
        <taxon>Burkholderiales</taxon>
        <taxon>Burkholderiaceae</taxon>
        <taxon>Burkholderia</taxon>
        <taxon>Burkholderia cepacia complex</taxon>
    </lineage>
</organism>
<dbReference type="AlphaFoldDB" id="A0A9W3PC76"/>
<gene>
    <name evidence="2" type="ORF">GEM_4959</name>
</gene>